<dbReference type="EMBL" id="NPIA01000002">
    <property type="protein sequence ID" value="OZM57684.1"/>
    <property type="molecule type" value="Genomic_DNA"/>
</dbReference>
<dbReference type="AlphaFoldDB" id="A0A263BVD3"/>
<organism evidence="1 2">
    <name type="scientific">Lottiidibacillus patelloidae</name>
    <dbReference type="NCBI Taxonomy" id="2670334"/>
    <lineage>
        <taxon>Bacteria</taxon>
        <taxon>Bacillati</taxon>
        <taxon>Bacillota</taxon>
        <taxon>Bacilli</taxon>
        <taxon>Bacillales</taxon>
        <taxon>Bacillaceae</taxon>
        <taxon>Lottiidibacillus</taxon>
    </lineage>
</organism>
<dbReference type="RefSeq" id="WP_094922619.1">
    <property type="nucleotide sequence ID" value="NZ_NPIA01000002.1"/>
</dbReference>
<proteinExistence type="predicted"/>
<keyword evidence="2" id="KW-1185">Reference proteome</keyword>
<dbReference type="Proteomes" id="UP000217083">
    <property type="component" value="Unassembled WGS sequence"/>
</dbReference>
<protein>
    <recommendedName>
        <fullName evidence="3">Sodium:proton antiporter</fullName>
    </recommendedName>
</protein>
<reference evidence="2" key="1">
    <citation type="submission" date="2017-08" db="EMBL/GenBank/DDBJ databases">
        <authorList>
            <person name="Huang Z."/>
        </authorList>
    </citation>
    <scope>NUCLEOTIDE SEQUENCE [LARGE SCALE GENOMIC DNA]</scope>
    <source>
        <strain evidence="2">SA5d-4</strain>
    </source>
</reference>
<name>A0A263BVD3_9BACI</name>
<evidence type="ECO:0000313" key="2">
    <source>
        <dbReference type="Proteomes" id="UP000217083"/>
    </source>
</evidence>
<accession>A0A263BVD3</accession>
<gene>
    <name evidence="1" type="ORF">CIB95_04755</name>
</gene>
<evidence type="ECO:0008006" key="3">
    <source>
        <dbReference type="Google" id="ProtNLM"/>
    </source>
</evidence>
<reference evidence="1 2" key="2">
    <citation type="submission" date="2017-09" db="EMBL/GenBank/DDBJ databases">
        <title>Bacillus patelloidae sp. nov., isolated from the intestinal tract of a marine limpet.</title>
        <authorList>
            <person name="Liu R."/>
            <person name="Dong C."/>
            <person name="Shao Z."/>
        </authorList>
    </citation>
    <scope>NUCLEOTIDE SEQUENCE [LARGE SCALE GENOMIC DNA]</scope>
    <source>
        <strain evidence="1 2">SA5d-4</strain>
    </source>
</reference>
<comment type="caution">
    <text evidence="1">The sequence shown here is derived from an EMBL/GenBank/DDBJ whole genome shotgun (WGS) entry which is preliminary data.</text>
</comment>
<evidence type="ECO:0000313" key="1">
    <source>
        <dbReference type="EMBL" id="OZM57684.1"/>
    </source>
</evidence>
<sequence>MSMIVRLFIVAISGYFLYQKRYKVLNALMSIRGIRQIIVSLTMRIPGVREKFIHQAFRAM</sequence>